<dbReference type="Pfam" id="PF21981">
    <property type="entry name" value="RecX_HTH3"/>
    <property type="match status" value="1"/>
</dbReference>
<dbReference type="PANTHER" id="PTHR33602:SF1">
    <property type="entry name" value="REGULATORY PROTEIN RECX FAMILY PROTEIN"/>
    <property type="match status" value="1"/>
</dbReference>
<protein>
    <recommendedName>
        <fullName evidence="3">Regulatory protein RecX</fullName>
    </recommendedName>
</protein>
<dbReference type="InterPro" id="IPR003783">
    <property type="entry name" value="Regulatory_RecX"/>
</dbReference>
<evidence type="ECO:0000259" key="7">
    <source>
        <dbReference type="Pfam" id="PF21981"/>
    </source>
</evidence>
<feature type="compositionally biased region" description="Gly residues" evidence="5">
    <location>
        <begin position="229"/>
        <end position="241"/>
    </location>
</feature>
<dbReference type="Proteomes" id="UP000524237">
    <property type="component" value="Unassembled WGS sequence"/>
</dbReference>
<dbReference type="EMBL" id="JACGWU010000001">
    <property type="protein sequence ID" value="MBA8828743.1"/>
    <property type="molecule type" value="Genomic_DNA"/>
</dbReference>
<keyword evidence="4" id="KW-0963">Cytoplasm</keyword>
<evidence type="ECO:0000313" key="8">
    <source>
        <dbReference type="EMBL" id="MBA8828743.1"/>
    </source>
</evidence>
<dbReference type="GO" id="GO:0006282">
    <property type="term" value="P:regulation of DNA repair"/>
    <property type="evidence" value="ECO:0007669"/>
    <property type="project" value="InterPro"/>
</dbReference>
<dbReference type="InterPro" id="IPR053924">
    <property type="entry name" value="RecX_HTH_2nd"/>
</dbReference>
<evidence type="ECO:0000256" key="4">
    <source>
        <dbReference type="ARBA" id="ARBA00022490"/>
    </source>
</evidence>
<dbReference type="Gene3D" id="1.10.10.10">
    <property type="entry name" value="Winged helix-like DNA-binding domain superfamily/Winged helix DNA-binding domain"/>
    <property type="match status" value="2"/>
</dbReference>
<dbReference type="Pfam" id="PF02631">
    <property type="entry name" value="RecX_HTH2"/>
    <property type="match status" value="1"/>
</dbReference>
<evidence type="ECO:0000256" key="1">
    <source>
        <dbReference type="ARBA" id="ARBA00004496"/>
    </source>
</evidence>
<evidence type="ECO:0000256" key="2">
    <source>
        <dbReference type="ARBA" id="ARBA00009695"/>
    </source>
</evidence>
<dbReference type="AlphaFoldDB" id="A0A7W3JT35"/>
<name>A0A7W3JT35_9MICO</name>
<organism evidence="8 9">
    <name type="scientific">Alpinimonas psychrophila</name>
    <dbReference type="NCBI Taxonomy" id="748908"/>
    <lineage>
        <taxon>Bacteria</taxon>
        <taxon>Bacillati</taxon>
        <taxon>Actinomycetota</taxon>
        <taxon>Actinomycetes</taxon>
        <taxon>Micrococcales</taxon>
        <taxon>Microbacteriaceae</taxon>
        <taxon>Alpinimonas</taxon>
    </lineage>
</organism>
<feature type="domain" description="RecX third three-helical" evidence="7">
    <location>
        <begin position="174"/>
        <end position="218"/>
    </location>
</feature>
<evidence type="ECO:0000313" key="9">
    <source>
        <dbReference type="Proteomes" id="UP000524237"/>
    </source>
</evidence>
<feature type="domain" description="RecX second three-helical" evidence="6">
    <location>
        <begin position="125"/>
        <end position="166"/>
    </location>
</feature>
<proteinExistence type="inferred from homology"/>
<comment type="caution">
    <text evidence="8">The sequence shown here is derived from an EMBL/GenBank/DDBJ whole genome shotgun (WGS) entry which is preliminary data.</text>
</comment>
<sequence length="241" mass="25999">MSNVTFLPWVTPEENSTTASQTKGPSDPPGGLFGGTTAHVTFVEAVETVEALGTAPVGTGDVADDASDEPGNAFNADKVEATLLRKLHAHDMTVREAEIWLNEQFASREEITDWVEKFTRLGYLNDERLAVELATRLSERKGQSRSIISRELRRRGVDSSAAEAALDGLDSGAEESQAAELALTRVRQFSRLDDATAERRLVGFLSRRGYTGQVVREATKAAMATRSPTGGGKGRGGVSFR</sequence>
<comment type="subcellular location">
    <subcellularLocation>
        <location evidence="1">Cytoplasm</location>
    </subcellularLocation>
</comment>
<feature type="compositionally biased region" description="Polar residues" evidence="5">
    <location>
        <begin position="13"/>
        <end position="24"/>
    </location>
</feature>
<dbReference type="InterPro" id="IPR053925">
    <property type="entry name" value="RecX_HTH_3rd"/>
</dbReference>
<feature type="region of interest" description="Disordered" evidence="5">
    <location>
        <begin position="221"/>
        <end position="241"/>
    </location>
</feature>
<accession>A0A7W3JT35</accession>
<evidence type="ECO:0000256" key="5">
    <source>
        <dbReference type="SAM" id="MobiDB-lite"/>
    </source>
</evidence>
<evidence type="ECO:0000256" key="3">
    <source>
        <dbReference type="ARBA" id="ARBA00018111"/>
    </source>
</evidence>
<reference evidence="8 9" key="1">
    <citation type="submission" date="2020-07" db="EMBL/GenBank/DDBJ databases">
        <title>Sequencing the genomes of 1000 actinobacteria strains.</title>
        <authorList>
            <person name="Klenk H.-P."/>
        </authorList>
    </citation>
    <scope>NUCLEOTIDE SEQUENCE [LARGE SCALE GENOMIC DNA]</scope>
    <source>
        <strain evidence="8 9">DSM 23737</strain>
    </source>
</reference>
<comment type="similarity">
    <text evidence="2">Belongs to the RecX family.</text>
</comment>
<dbReference type="RefSeq" id="WP_182484121.1">
    <property type="nucleotide sequence ID" value="NZ_JACGWU010000001.1"/>
</dbReference>
<evidence type="ECO:0000259" key="6">
    <source>
        <dbReference type="Pfam" id="PF02631"/>
    </source>
</evidence>
<dbReference type="GO" id="GO:0005737">
    <property type="term" value="C:cytoplasm"/>
    <property type="evidence" value="ECO:0007669"/>
    <property type="project" value="UniProtKB-SubCell"/>
</dbReference>
<feature type="region of interest" description="Disordered" evidence="5">
    <location>
        <begin position="1"/>
        <end position="35"/>
    </location>
</feature>
<dbReference type="PANTHER" id="PTHR33602">
    <property type="entry name" value="REGULATORY PROTEIN RECX FAMILY PROTEIN"/>
    <property type="match status" value="1"/>
</dbReference>
<gene>
    <name evidence="8" type="ORF">FB555_000814</name>
</gene>
<dbReference type="InterPro" id="IPR036388">
    <property type="entry name" value="WH-like_DNA-bd_sf"/>
</dbReference>
<keyword evidence="9" id="KW-1185">Reference proteome</keyword>